<dbReference type="InterPro" id="IPR042855">
    <property type="entry name" value="V_SNARE_CC"/>
</dbReference>
<reference evidence="3 4" key="1">
    <citation type="journal article" date="2017" name="Environ. Microbiol.">
        <title>Decay of the glycolytic pathway and adaptation to intranuclear parasitism within Enterocytozoonidae microsporidia.</title>
        <authorList>
            <person name="Wiredu Boakye D."/>
            <person name="Jaroenlak P."/>
            <person name="Prachumwat A."/>
            <person name="Williams T.A."/>
            <person name="Bateman K.S."/>
            <person name="Itsathitphaisarn O."/>
            <person name="Sritunyalucksana K."/>
            <person name="Paszkiewicz K.H."/>
            <person name="Moore K.A."/>
            <person name="Stentiford G.D."/>
            <person name="Williams B.A."/>
        </authorList>
    </citation>
    <scope>NUCLEOTIDE SEQUENCE [LARGE SCALE GENOMIC DNA]</scope>
    <source>
        <strain evidence="3 4">GB1</strain>
    </source>
</reference>
<sequence length="180" mass="20632">MPIYAAFSVNIDSFKITKEAFMLEKYGFFTRIAIRNLLRGLASDFTRNIKHSASEGYLEIEEKLEDEKIVIATVKEGGRRVIVVTDGAYNGSVRFKAVQEARKVACNYDKLVDSYRDWRTKDLGMQIEREMKQANENVVKGLEAVLERGQTLNDLVEKSESLSKQTKMLYKTAKKQNRCC</sequence>
<dbReference type="VEuPathDB" id="MicrosporidiaDB:ECANGB1_742"/>
<dbReference type="Proteomes" id="UP000192639">
    <property type="component" value="Unassembled WGS sequence"/>
</dbReference>
<dbReference type="GO" id="GO:0005484">
    <property type="term" value="F:SNAP receptor activity"/>
    <property type="evidence" value="ECO:0007669"/>
    <property type="project" value="TreeGrafter"/>
</dbReference>
<dbReference type="PROSITE" id="PS50892">
    <property type="entry name" value="V_SNARE"/>
    <property type="match status" value="1"/>
</dbReference>
<accession>A0A1Y1S7J3</accession>
<dbReference type="AlphaFoldDB" id="A0A1Y1S7J3"/>
<dbReference type="Gene3D" id="1.20.5.110">
    <property type="match status" value="1"/>
</dbReference>
<comment type="caution">
    <text evidence="3">The sequence shown here is derived from an EMBL/GenBank/DDBJ whole genome shotgun (WGS) entry which is preliminary data.</text>
</comment>
<feature type="domain" description="V-SNARE coiled-coil homology" evidence="2">
    <location>
        <begin position="123"/>
        <end position="180"/>
    </location>
</feature>
<dbReference type="GO" id="GO:0005794">
    <property type="term" value="C:Golgi apparatus"/>
    <property type="evidence" value="ECO:0007669"/>
    <property type="project" value="TreeGrafter"/>
</dbReference>
<protein>
    <submittedName>
        <fullName evidence="3">YKT6</fullName>
    </submittedName>
</protein>
<organism evidence="3 4">
    <name type="scientific">Enterospora canceri</name>
    <dbReference type="NCBI Taxonomy" id="1081671"/>
    <lineage>
        <taxon>Eukaryota</taxon>
        <taxon>Fungi</taxon>
        <taxon>Fungi incertae sedis</taxon>
        <taxon>Microsporidia</taxon>
        <taxon>Enterocytozoonidae</taxon>
        <taxon>Enterospora</taxon>
    </lineage>
</organism>
<dbReference type="PANTHER" id="PTHR45806:SF1">
    <property type="entry name" value="SYNAPTOBREVIN HOMOLOG YKT6"/>
    <property type="match status" value="1"/>
</dbReference>
<proteinExistence type="predicted"/>
<name>A0A1Y1S7J3_9MICR</name>
<evidence type="ECO:0000313" key="4">
    <source>
        <dbReference type="Proteomes" id="UP000192639"/>
    </source>
</evidence>
<dbReference type="OrthoDB" id="27923at2759"/>
<evidence type="ECO:0000259" key="2">
    <source>
        <dbReference type="PROSITE" id="PS50892"/>
    </source>
</evidence>
<evidence type="ECO:0000313" key="3">
    <source>
        <dbReference type="EMBL" id="ORD94434.1"/>
    </source>
</evidence>
<keyword evidence="4" id="KW-1185">Reference proteome</keyword>
<dbReference type="GO" id="GO:0006888">
    <property type="term" value="P:endoplasmic reticulum to Golgi vesicle-mediated transport"/>
    <property type="evidence" value="ECO:0007669"/>
    <property type="project" value="TreeGrafter"/>
</dbReference>
<dbReference type="PANTHER" id="PTHR45806">
    <property type="entry name" value="SYNAPTOBREVIN HOMOLOG YKT6"/>
    <property type="match status" value="1"/>
</dbReference>
<dbReference type="SUPFAM" id="SSF58038">
    <property type="entry name" value="SNARE fusion complex"/>
    <property type="match status" value="1"/>
</dbReference>
<dbReference type="Pfam" id="PF00957">
    <property type="entry name" value="Synaptobrevin"/>
    <property type="match status" value="1"/>
</dbReference>
<evidence type="ECO:0000256" key="1">
    <source>
        <dbReference type="PROSITE-ProRule" id="PRU00290"/>
    </source>
</evidence>
<dbReference type="EMBL" id="LWDP01000021">
    <property type="protein sequence ID" value="ORD94434.1"/>
    <property type="molecule type" value="Genomic_DNA"/>
</dbReference>
<gene>
    <name evidence="3" type="primary">YKT6</name>
    <name evidence="3" type="ORF">ECANGB1_742</name>
</gene>
<keyword evidence="1" id="KW-0175">Coiled coil</keyword>